<dbReference type="EMBL" id="GBRH01275527">
    <property type="protein sequence ID" value="JAD22368.1"/>
    <property type="molecule type" value="Transcribed_RNA"/>
</dbReference>
<accession>A0A0A8YAG1</accession>
<name>A0A0A8YAG1_ARUDO</name>
<feature type="region of interest" description="Disordered" evidence="1">
    <location>
        <begin position="63"/>
        <end position="89"/>
    </location>
</feature>
<organism evidence="2">
    <name type="scientific">Arundo donax</name>
    <name type="common">Giant reed</name>
    <name type="synonym">Donax arundinaceus</name>
    <dbReference type="NCBI Taxonomy" id="35708"/>
    <lineage>
        <taxon>Eukaryota</taxon>
        <taxon>Viridiplantae</taxon>
        <taxon>Streptophyta</taxon>
        <taxon>Embryophyta</taxon>
        <taxon>Tracheophyta</taxon>
        <taxon>Spermatophyta</taxon>
        <taxon>Magnoliopsida</taxon>
        <taxon>Liliopsida</taxon>
        <taxon>Poales</taxon>
        <taxon>Poaceae</taxon>
        <taxon>PACMAD clade</taxon>
        <taxon>Arundinoideae</taxon>
        <taxon>Arundineae</taxon>
        <taxon>Arundo</taxon>
    </lineage>
</organism>
<proteinExistence type="predicted"/>
<dbReference type="AlphaFoldDB" id="A0A0A8YAG1"/>
<evidence type="ECO:0000256" key="1">
    <source>
        <dbReference type="SAM" id="MobiDB-lite"/>
    </source>
</evidence>
<evidence type="ECO:0000313" key="2">
    <source>
        <dbReference type="EMBL" id="JAD22368.1"/>
    </source>
</evidence>
<reference evidence="2" key="1">
    <citation type="submission" date="2014-09" db="EMBL/GenBank/DDBJ databases">
        <authorList>
            <person name="Magalhaes I.L.F."/>
            <person name="Oliveira U."/>
            <person name="Santos F.R."/>
            <person name="Vidigal T.H.D.A."/>
            <person name="Brescovit A.D."/>
            <person name="Santos A.J."/>
        </authorList>
    </citation>
    <scope>NUCLEOTIDE SEQUENCE</scope>
    <source>
        <tissue evidence="2">Shoot tissue taken approximately 20 cm above the soil surface</tissue>
    </source>
</reference>
<reference evidence="2" key="2">
    <citation type="journal article" date="2015" name="Data Brief">
        <title>Shoot transcriptome of the giant reed, Arundo donax.</title>
        <authorList>
            <person name="Barrero R.A."/>
            <person name="Guerrero F.D."/>
            <person name="Moolhuijzen P."/>
            <person name="Goolsby J.A."/>
            <person name="Tidwell J."/>
            <person name="Bellgard S.E."/>
            <person name="Bellgard M.I."/>
        </authorList>
    </citation>
    <scope>NUCLEOTIDE SEQUENCE</scope>
    <source>
        <tissue evidence="2">Shoot tissue taken approximately 20 cm above the soil surface</tissue>
    </source>
</reference>
<feature type="compositionally biased region" description="Basic residues" evidence="1">
    <location>
        <begin position="80"/>
        <end position="89"/>
    </location>
</feature>
<sequence length="89" mass="10029">MNSFGISVRNICWSVLMYLMPSGTSFRFLKPASSKRCRLVIVPSSISIRFRCSMSANRRDLSLGSHPAQKVSCSPPYAPKSHRSTRFNM</sequence>
<protein>
    <submittedName>
        <fullName evidence="2">Uncharacterized protein</fullName>
    </submittedName>
</protein>